<sequence>MQFFPPSPIVPDFLGNTPLQRAGAPMSCASKRKRGGKSSYRFRTLSEALPPPPPPLPHAPPQDPPPDLTPWVQGNCGIKGVHHFESHRPGPHVAITALMHGNEYAGAQALAHLLATSPSPTQGRLSLIFLNLEAYAAFDPRRPSQFRYIEEDMNRLWMPELIRSAHSSLEMRRVRELLPVIDTVDVLLDLHSMTWPSATLLLTSMAERNLRMADTLASAQATPPQVVLDHGHPTGPRLIDYERFSTPTGTARACLLEAGQHWTRSAARHSLSMASTFMAQHGMAPHGMALPLPCTPHQPGVNAVVTDCVEAHTAGFAFLRPYAGGDIIETAGTLIAVDGMDEIRTPYDNCMLVIPNLRPRRGHTAVRLARILQTQA</sequence>
<proteinExistence type="predicted"/>
<dbReference type="PANTHER" id="PTHR15162:SF7">
    <property type="entry name" value="SUCCINYLGLUTAMATE DESUCCINYLASE"/>
    <property type="match status" value="1"/>
</dbReference>
<keyword evidence="2" id="KW-0479">Metal-binding</keyword>
<keyword evidence="3" id="KW-0378">Hydrolase</keyword>
<evidence type="ECO:0000256" key="4">
    <source>
        <dbReference type="ARBA" id="ARBA00022833"/>
    </source>
</evidence>
<evidence type="ECO:0000313" key="7">
    <source>
        <dbReference type="EMBL" id="MCP1258644.1"/>
    </source>
</evidence>
<dbReference type="RefSeq" id="WP_253544008.1">
    <property type="nucleotide sequence ID" value="NZ_JAMYZZ010000012.1"/>
</dbReference>
<reference evidence="7 8" key="1">
    <citation type="submission" date="2022-06" db="EMBL/GenBank/DDBJ databases">
        <title>Acetobacer genomes from food samples.</title>
        <authorList>
            <person name="Sombolestani A."/>
        </authorList>
    </citation>
    <scope>NUCLEOTIDE SEQUENCE [LARGE SCALE GENOMIC DNA]</scope>
    <source>
        <strain evidence="7 8">R-83285</strain>
    </source>
</reference>
<evidence type="ECO:0000313" key="8">
    <source>
        <dbReference type="Proteomes" id="UP001523528"/>
    </source>
</evidence>
<feature type="compositionally biased region" description="Pro residues" evidence="5">
    <location>
        <begin position="49"/>
        <end position="68"/>
    </location>
</feature>
<organism evidence="7 8">
    <name type="scientific">Acetobacter lambici</name>
    <dbReference type="NCBI Taxonomy" id="1332824"/>
    <lineage>
        <taxon>Bacteria</taxon>
        <taxon>Pseudomonadati</taxon>
        <taxon>Pseudomonadota</taxon>
        <taxon>Alphaproteobacteria</taxon>
        <taxon>Acetobacterales</taxon>
        <taxon>Acetobacteraceae</taxon>
        <taxon>Acetobacter</taxon>
    </lineage>
</organism>
<dbReference type="InterPro" id="IPR055438">
    <property type="entry name" value="AstE_AspA_cat"/>
</dbReference>
<dbReference type="EMBL" id="JAMYZZ010000012">
    <property type="protein sequence ID" value="MCP1258644.1"/>
    <property type="molecule type" value="Genomic_DNA"/>
</dbReference>
<dbReference type="SUPFAM" id="SSF53187">
    <property type="entry name" value="Zn-dependent exopeptidases"/>
    <property type="match status" value="1"/>
</dbReference>
<feature type="region of interest" description="Disordered" evidence="5">
    <location>
        <begin position="1"/>
        <end position="69"/>
    </location>
</feature>
<evidence type="ECO:0000256" key="5">
    <source>
        <dbReference type="SAM" id="MobiDB-lite"/>
    </source>
</evidence>
<dbReference type="Proteomes" id="UP001523528">
    <property type="component" value="Unassembled WGS sequence"/>
</dbReference>
<dbReference type="Pfam" id="PF24827">
    <property type="entry name" value="AstE_AspA_cat"/>
    <property type="match status" value="1"/>
</dbReference>
<keyword evidence="4" id="KW-0862">Zinc</keyword>
<feature type="domain" description="Succinylglutamate desuccinylase/Aspartoacylase catalytic" evidence="6">
    <location>
        <begin position="89"/>
        <end position="270"/>
    </location>
</feature>
<evidence type="ECO:0000256" key="3">
    <source>
        <dbReference type="ARBA" id="ARBA00022801"/>
    </source>
</evidence>
<dbReference type="InterPro" id="IPR050178">
    <property type="entry name" value="AspA/AstE_fam"/>
</dbReference>
<dbReference type="Gene3D" id="3.40.630.10">
    <property type="entry name" value="Zn peptidases"/>
    <property type="match status" value="1"/>
</dbReference>
<keyword evidence="8" id="KW-1185">Reference proteome</keyword>
<evidence type="ECO:0000256" key="1">
    <source>
        <dbReference type="ARBA" id="ARBA00001947"/>
    </source>
</evidence>
<comment type="cofactor">
    <cofactor evidence="1">
        <name>Zn(2+)</name>
        <dbReference type="ChEBI" id="CHEBI:29105"/>
    </cofactor>
</comment>
<evidence type="ECO:0000259" key="6">
    <source>
        <dbReference type="Pfam" id="PF24827"/>
    </source>
</evidence>
<gene>
    <name evidence="7" type="ORF">NKW50_08575</name>
</gene>
<accession>A0ABT1F4I5</accession>
<name>A0ABT1F4I5_9PROT</name>
<comment type="caution">
    <text evidence="7">The sequence shown here is derived from an EMBL/GenBank/DDBJ whole genome shotgun (WGS) entry which is preliminary data.</text>
</comment>
<protein>
    <submittedName>
        <fullName evidence="7">Succinylglutamate desuccinylase/aspartoacylase family protein</fullName>
    </submittedName>
</protein>
<dbReference type="PANTHER" id="PTHR15162">
    <property type="entry name" value="ASPARTOACYLASE"/>
    <property type="match status" value="1"/>
</dbReference>
<evidence type="ECO:0000256" key="2">
    <source>
        <dbReference type="ARBA" id="ARBA00022723"/>
    </source>
</evidence>